<evidence type="ECO:0008006" key="3">
    <source>
        <dbReference type="Google" id="ProtNLM"/>
    </source>
</evidence>
<keyword evidence="2" id="KW-1185">Reference proteome</keyword>
<sequence length="1123" mass="121265">MFTIARVAYDKRQMLSINFVAIIALTTTVCATVSDLAAPANVLLVLPDPLRHQQQQQQRQQSQQPSPVSTSAGLLHDARLMLVGAARAVRDGGGIVRLARASELPPLAFRPLADSFSTESYSAERVARRIVLFLREVPETDDDRWSREAVPASPASRFLLLSPEQPKGLRRVLRQRLVDAVLCPTYDCVRAVTRLRDQEAARERDVLSSAGRLPTTHTSVQVLYLGFTSIISGDVHGPSVGLAASSAKPPANITHDKPVEQVIHVAGRSPTRQTAEVLRAWLAHPEWPYLVIVTDTNHNTPFRNALLNGLLAQFGSSGAGNLLIKNVHVNDETLDGLLARSAVHLAPTGIEGFGHTLNEARALGAVLITTAHSPMTELVDAGCGVLIENSRLALWPPAHEEGLEYHFAQLSVEDIEVAVGKALSATPGERKAMGAKAQARYKAEHNAFFDTLAAVLLGDVATPHTSSDSTALSGASAPPLIVTRTDPPFLISLEDKQTSRFECEGGDAGNLRTSRVDTASGWGMLGENPSASRQMLALASLTGSGASREPGDAVLHSLRLLLSSPAAVIHQTVTATPERSVVVDVGTYLNGAVALYAAALGHRVAAADTRPPKVRMLREGIRVNGFEDLVTLFYTDEAPEQGLVHTRRMVNMSNGSATGTVEAVEDESEAFGRAVGEAAVATGALVVHIAGAEGLTPLLGFATALVKSGASPPCFILTRHDEWSPDTTAALHSLATLGYDLHFRHDFEQMPLEHRWDHDRHRPVLRRGATLAEAGRAVAGLREVACSTSAKGGEEQATVCPPLDLLLVHTALEACARGVASPGVIKAERVADGELQLPALSPAASVNPAKAWPRLGWLLQLEAAEHKVFSQNGEDGVLEALFAELGTTNRYYVEFGTWDGVEMNTRALRERASPPWHGLLMDAEYNGTGFGIKHEVVTLDNLVPLLHKYEVPSQPDLFSIDTDCYDFWLFETMLASPDFSPRVYVVEVNAGQHPPLSLSIPHPKEPAAANLASCQHTTWFGASVVAYHTVARAYGYSMVYCEAQGVNCFFVRDDVLGFRASDFLSPAMLHRPPTYGSNCGGHRDDPRHLPFREITQRFILERKRDGVASVPTNTRELVYPLSI</sequence>
<protein>
    <recommendedName>
        <fullName evidence="3">Glycosyl transferase family 1 domain-containing protein</fullName>
    </recommendedName>
</protein>
<evidence type="ECO:0000313" key="2">
    <source>
        <dbReference type="Proteomes" id="UP001190700"/>
    </source>
</evidence>
<dbReference type="SUPFAM" id="SSF53335">
    <property type="entry name" value="S-adenosyl-L-methionine-dependent methyltransferases"/>
    <property type="match status" value="1"/>
</dbReference>
<dbReference type="Proteomes" id="UP001190700">
    <property type="component" value="Unassembled WGS sequence"/>
</dbReference>
<gene>
    <name evidence="1" type="ORF">CYMTET_30928</name>
</gene>
<reference evidence="1 2" key="1">
    <citation type="journal article" date="2015" name="Genome Biol. Evol.">
        <title>Comparative Genomics of a Bacterivorous Green Alga Reveals Evolutionary Causalities and Consequences of Phago-Mixotrophic Mode of Nutrition.</title>
        <authorList>
            <person name="Burns J.A."/>
            <person name="Paasch A."/>
            <person name="Narechania A."/>
            <person name="Kim E."/>
        </authorList>
    </citation>
    <scope>NUCLEOTIDE SEQUENCE [LARGE SCALE GENOMIC DNA]</scope>
    <source>
        <strain evidence="1 2">PLY_AMNH</strain>
    </source>
</reference>
<evidence type="ECO:0000313" key="1">
    <source>
        <dbReference type="EMBL" id="KAK3260100.1"/>
    </source>
</evidence>
<dbReference type="SUPFAM" id="SSF53756">
    <property type="entry name" value="UDP-Glycosyltransferase/glycogen phosphorylase"/>
    <property type="match status" value="1"/>
</dbReference>
<accession>A0AAE0FII3</accession>
<dbReference type="Gene3D" id="3.40.50.2000">
    <property type="entry name" value="Glycogen Phosphorylase B"/>
    <property type="match status" value="1"/>
</dbReference>
<dbReference type="Gene3D" id="3.40.50.150">
    <property type="entry name" value="Vaccinia Virus protein VP39"/>
    <property type="match status" value="1"/>
</dbReference>
<dbReference type="AlphaFoldDB" id="A0AAE0FII3"/>
<dbReference type="EMBL" id="LGRX02018176">
    <property type="protein sequence ID" value="KAK3260100.1"/>
    <property type="molecule type" value="Genomic_DNA"/>
</dbReference>
<proteinExistence type="predicted"/>
<name>A0AAE0FII3_9CHLO</name>
<comment type="caution">
    <text evidence="1">The sequence shown here is derived from an EMBL/GenBank/DDBJ whole genome shotgun (WGS) entry which is preliminary data.</text>
</comment>
<organism evidence="1 2">
    <name type="scientific">Cymbomonas tetramitiformis</name>
    <dbReference type="NCBI Taxonomy" id="36881"/>
    <lineage>
        <taxon>Eukaryota</taxon>
        <taxon>Viridiplantae</taxon>
        <taxon>Chlorophyta</taxon>
        <taxon>Pyramimonadophyceae</taxon>
        <taxon>Pyramimonadales</taxon>
        <taxon>Pyramimonadaceae</taxon>
        <taxon>Cymbomonas</taxon>
    </lineage>
</organism>
<dbReference type="InterPro" id="IPR029063">
    <property type="entry name" value="SAM-dependent_MTases_sf"/>
</dbReference>